<keyword evidence="2" id="KW-0863">Zinc-finger</keyword>
<evidence type="ECO:0000256" key="4">
    <source>
        <dbReference type="SAM" id="MobiDB-lite"/>
    </source>
</evidence>
<evidence type="ECO:0000259" key="5">
    <source>
        <dbReference type="Pfam" id="PF21055"/>
    </source>
</evidence>
<dbReference type="GeneTree" id="ENSGT00940000158362"/>
<feature type="domain" description="ZSWIM4-8 C-terminal" evidence="5">
    <location>
        <begin position="818"/>
        <end position="995"/>
    </location>
</feature>
<reference evidence="6" key="2">
    <citation type="submission" date="2025-09" db="UniProtKB">
        <authorList>
            <consortium name="Ensembl"/>
        </authorList>
    </citation>
    <scope>IDENTIFICATION</scope>
</reference>
<evidence type="ECO:0000256" key="3">
    <source>
        <dbReference type="ARBA" id="ARBA00022833"/>
    </source>
</evidence>
<keyword evidence="1" id="KW-0479">Metal-binding</keyword>
<dbReference type="InterPro" id="IPR048370">
    <property type="entry name" value="ZSWIM4-8_C"/>
</dbReference>
<dbReference type="Pfam" id="PF21055">
    <property type="entry name" value="ZSWIM4-8_C"/>
    <property type="match status" value="1"/>
</dbReference>
<dbReference type="PANTHER" id="PTHR22619:SF2">
    <property type="entry name" value="ZINC FINGER SWIM DOMAIN-CONTAINING PROTEIN 5"/>
    <property type="match status" value="1"/>
</dbReference>
<evidence type="ECO:0000256" key="2">
    <source>
        <dbReference type="ARBA" id="ARBA00022771"/>
    </source>
</evidence>
<dbReference type="GO" id="GO:0031462">
    <property type="term" value="C:Cul2-RING ubiquitin ligase complex"/>
    <property type="evidence" value="ECO:0007669"/>
    <property type="project" value="TreeGrafter"/>
</dbReference>
<evidence type="ECO:0000313" key="6">
    <source>
        <dbReference type="Ensembl" id="ENSCCRP00000030393.2"/>
    </source>
</evidence>
<keyword evidence="3" id="KW-0862">Zinc</keyword>
<dbReference type="GO" id="GO:0008270">
    <property type="term" value="F:zinc ion binding"/>
    <property type="evidence" value="ECO:0007669"/>
    <property type="project" value="UniProtKB-KW"/>
</dbReference>
<reference evidence="6" key="1">
    <citation type="submission" date="2025-08" db="UniProtKB">
        <authorList>
            <consortium name="Ensembl"/>
        </authorList>
    </citation>
    <scope>IDENTIFICATION</scope>
</reference>
<accession>A0A8C1BEK0</accession>
<feature type="region of interest" description="Disordered" evidence="4">
    <location>
        <begin position="1"/>
        <end position="44"/>
    </location>
</feature>
<dbReference type="Proteomes" id="UP001108240">
    <property type="component" value="Unplaced"/>
</dbReference>
<protein>
    <submittedName>
        <fullName evidence="6">Zinc finger, SWIM-type containing 5</fullName>
    </submittedName>
</protein>
<evidence type="ECO:0000313" key="7">
    <source>
        <dbReference type="Proteomes" id="UP001108240"/>
    </source>
</evidence>
<feature type="compositionally biased region" description="Pro residues" evidence="4">
    <location>
        <begin position="31"/>
        <end position="41"/>
    </location>
</feature>
<name>A0A8C1BEK0_CYPCA</name>
<dbReference type="AlphaFoldDB" id="A0A8C1BEK0"/>
<accession>A0A8C1M5J8</accession>
<sequence>MAEGRGELLPQPPLHLSLPPASKRPCLRPAPRGPGPGPGPGFPNSRFRCPESLLDCAAKAVAEKWAFERVEERFERIPEPVQRRIVYWSFPRNEREICMYSSAGTGGTGDGLPFRRGIRLLETGCVDNVLQVGFHLSGTVTEPATQSEPETTHKVAISFDRCKITSVTCGCGNRDIFYCAHVVALSLYRIRKPEQVKLRLPISETLFQMNRDQLQKLVQYLITAHHTEVLPTAQKLADEILSSNSEINQVHGAPDPTAGASIDDENCWHLDEEQVREQVKQFLSQGGYYGSGKQLNSMFAKVREMLRMRDSNGARMLTLITEQFMADPRLSLWRQQGTGMTDKCRQLWDELGALWVCIVLNPHCKSEEKSGWLRQLKKWGDMDICPLEDGNYGSELPNITNALPQKLLQRGMTNTTNLEGWVGHPLDPIGCLFATLTETCRVEDDNTMDTGDSGEPKPPVYQHVPVWGCPDGGESYLALALEVALMGMGQQRLMPEGLYAQDKVCRNEEQIVAKLQEMELDDILVQTLRKQAILLLEGGPFSGLGEVIHRESVPMHTFAKYLFTALLPHDTDLAYKLGLRAMRLPVLESTAPSGDVGHPHHGISIVPSRYPRWFTLGHLESQQCELASTMLTAAKGDMLRLRTVLEAIQKHIHSSSLIFKLAQDAFKIATPADNPPDITLLNVALELGLQVMRMTLSTLNWRRREMVRWLVTCATEVGLRALVSILQSWYTLFTPTEATSIVAATVMSHNTILRLSLDYPQREELASCARTLALQCAMKDPQNCALSALTLCEKDHIAFETAYQIVIDAASTGMTYSQLFTIARYMEHRGYPLRAFKLASLAMTHLNLAYNQDTHPAINDVLWACALSHSLGKNELAAIIPLVVKSVHCATVLSDILRRCTMTAPGLAGIPGRRNSGKLMSTDKAPLRQLLDATISAYINTTHSRLTHISPRHYGEFIEFLSKARETFLLAQDGHIQFAQFIDNLKQIYKGKKKLMMLVRERFG</sequence>
<dbReference type="Ensembl" id="ENSCCRT00000032985.2">
    <property type="protein sequence ID" value="ENSCCRP00000030393.2"/>
    <property type="gene ID" value="ENSCCRG00000015138.2"/>
</dbReference>
<keyword evidence="7" id="KW-1185">Reference proteome</keyword>
<dbReference type="PANTHER" id="PTHR22619">
    <property type="entry name" value="ZINC FINGER SWIM DOMAIN CONTAINING PROTEIN 4, 5, 6"/>
    <property type="match status" value="1"/>
</dbReference>
<evidence type="ECO:0000256" key="1">
    <source>
        <dbReference type="ARBA" id="ARBA00022723"/>
    </source>
</evidence>
<proteinExistence type="predicted"/>
<organism evidence="6 7">
    <name type="scientific">Cyprinus carpio carpio</name>
    <dbReference type="NCBI Taxonomy" id="630221"/>
    <lineage>
        <taxon>Eukaryota</taxon>
        <taxon>Metazoa</taxon>
        <taxon>Chordata</taxon>
        <taxon>Craniata</taxon>
        <taxon>Vertebrata</taxon>
        <taxon>Euteleostomi</taxon>
        <taxon>Actinopterygii</taxon>
        <taxon>Neopterygii</taxon>
        <taxon>Teleostei</taxon>
        <taxon>Ostariophysi</taxon>
        <taxon>Cypriniformes</taxon>
        <taxon>Cyprinidae</taxon>
        <taxon>Cyprininae</taxon>
        <taxon>Cyprinus</taxon>
    </lineage>
</organism>